<dbReference type="GeneID" id="92080653"/>
<evidence type="ECO:0000256" key="1">
    <source>
        <dbReference type="SAM" id="MobiDB-lite"/>
    </source>
</evidence>
<evidence type="ECO:0000256" key="2">
    <source>
        <dbReference type="SAM" id="SignalP"/>
    </source>
</evidence>
<evidence type="ECO:0000313" key="3">
    <source>
        <dbReference type="EMBL" id="KAK7947048.1"/>
    </source>
</evidence>
<keyword evidence="2" id="KW-0732">Signal</keyword>
<evidence type="ECO:0000313" key="4">
    <source>
        <dbReference type="Proteomes" id="UP001391051"/>
    </source>
</evidence>
<keyword evidence="4" id="KW-1185">Reference proteome</keyword>
<dbReference type="EMBL" id="JAQQWE010000007">
    <property type="protein sequence ID" value="KAK7947048.1"/>
    <property type="molecule type" value="Genomic_DNA"/>
</dbReference>
<name>A0ABR1Q668_9PEZI</name>
<gene>
    <name evidence="3" type="ORF">PG986_011369</name>
</gene>
<protein>
    <submittedName>
        <fullName evidence="3">Uncharacterized protein</fullName>
    </submittedName>
</protein>
<proteinExistence type="predicted"/>
<dbReference type="Proteomes" id="UP001391051">
    <property type="component" value="Unassembled WGS sequence"/>
</dbReference>
<feature type="compositionally biased region" description="Low complexity" evidence="1">
    <location>
        <begin position="32"/>
        <end position="55"/>
    </location>
</feature>
<feature type="signal peptide" evidence="2">
    <location>
        <begin position="1"/>
        <end position="21"/>
    </location>
</feature>
<sequence>MKLSWCQALPAAILVLDVATASKCKHSPSGLSSSSSSTDISTTSSSEQESTSSSVSVEVIITTTIETSSSASSSVPSSSTSSDAEPSSSSSSQSSDDSFSATPTSSSATLTQSPSFSATTLSSSVVVDQCSVGLLDRGGAPNLADRLADCSAYNTWTVTPLTSTTATEWYSTSWSYTSTSTETITTTSPSPVQVLSKRTMTPHGGVTATGLDGTVTVRPTDIPAYMSAYCDGYEAYFDACSEGGVVAATSTAPVVTSTTTESLVQTCYGNYIFTKYIGIPFPFFPADPVTTMP</sequence>
<reference evidence="3 4" key="1">
    <citation type="submission" date="2023-01" db="EMBL/GenBank/DDBJ databases">
        <title>Analysis of 21 Apiospora genomes using comparative genomics revels a genus with tremendous synthesis potential of carbohydrate active enzymes and secondary metabolites.</title>
        <authorList>
            <person name="Sorensen T."/>
        </authorList>
    </citation>
    <scope>NUCLEOTIDE SEQUENCE [LARGE SCALE GENOMIC DNA]</scope>
    <source>
        <strain evidence="3 4">CBS 24483</strain>
    </source>
</reference>
<dbReference type="RefSeq" id="XP_066697082.1">
    <property type="nucleotide sequence ID" value="XM_066847591.1"/>
</dbReference>
<feature type="region of interest" description="Disordered" evidence="1">
    <location>
        <begin position="26"/>
        <end position="55"/>
    </location>
</feature>
<comment type="caution">
    <text evidence="3">The sequence shown here is derived from an EMBL/GenBank/DDBJ whole genome shotgun (WGS) entry which is preliminary data.</text>
</comment>
<feature type="chain" id="PRO_5047167803" evidence="2">
    <location>
        <begin position="22"/>
        <end position="293"/>
    </location>
</feature>
<feature type="region of interest" description="Disordered" evidence="1">
    <location>
        <begin position="68"/>
        <end position="113"/>
    </location>
</feature>
<accession>A0ABR1Q668</accession>
<organism evidence="3 4">
    <name type="scientific">Apiospora aurea</name>
    <dbReference type="NCBI Taxonomy" id="335848"/>
    <lineage>
        <taxon>Eukaryota</taxon>
        <taxon>Fungi</taxon>
        <taxon>Dikarya</taxon>
        <taxon>Ascomycota</taxon>
        <taxon>Pezizomycotina</taxon>
        <taxon>Sordariomycetes</taxon>
        <taxon>Xylariomycetidae</taxon>
        <taxon>Amphisphaeriales</taxon>
        <taxon>Apiosporaceae</taxon>
        <taxon>Apiospora</taxon>
    </lineage>
</organism>